<dbReference type="AlphaFoldDB" id="F7NP73"/>
<dbReference type="Gene3D" id="1.10.287.950">
    <property type="entry name" value="Methyl-accepting chemotaxis protein"/>
    <property type="match status" value="1"/>
</dbReference>
<dbReference type="Pfam" id="PF00015">
    <property type="entry name" value="MCPsignal"/>
    <property type="match status" value="1"/>
</dbReference>
<keyword evidence="1 2" id="KW-0807">Transducer</keyword>
<sequence>MAKIKIIVVGSNDALAQELENVVVNTVGDLVDTTRATLKEYASCAGDMYICYASREREFTAKFGEEKVVALELRPPAVFFIQVAQIPAGEKVIIFNNSRAGAGVIEKYLQQYQISHLQYQVVAFDEDTAESIESILSQAEYIIGNEGYTAPDKVLYSRYGKLLRPDVTVIASPAREATSESVSCMAKKVISFVQAQDRKSLFRTQAQRINDAITNIAASIEELNASQQELAASMSEVAKLSGKAFEDVTNTNNILDVIRQIASQTNLLGLNASIEAARAGDLGRSFAVVADEVRKLSVQSTDSTKNIDRILRQMQSSMDTVIRTTQQTARITEEQSHATQSITVMVTSLQQISEEMLRSAHLEG</sequence>
<dbReference type="PROSITE" id="PS50111">
    <property type="entry name" value="CHEMOTAXIS_TRANSDUC_2"/>
    <property type="match status" value="1"/>
</dbReference>
<evidence type="ECO:0000256" key="2">
    <source>
        <dbReference type="PROSITE-ProRule" id="PRU00284"/>
    </source>
</evidence>
<evidence type="ECO:0000313" key="4">
    <source>
        <dbReference type="EMBL" id="EGO62196.1"/>
    </source>
</evidence>
<dbReference type="GO" id="GO:0016020">
    <property type="term" value="C:membrane"/>
    <property type="evidence" value="ECO:0007669"/>
    <property type="project" value="InterPro"/>
</dbReference>
<dbReference type="STRING" id="1009370.ALO_19582"/>
<dbReference type="eggNOG" id="COG0840">
    <property type="taxonomic scope" value="Bacteria"/>
</dbReference>
<comment type="caution">
    <text evidence="4">The sequence shown here is derived from an EMBL/GenBank/DDBJ whole genome shotgun (WGS) entry which is preliminary data.</text>
</comment>
<proteinExistence type="predicted"/>
<dbReference type="PANTHER" id="PTHR32089">
    <property type="entry name" value="METHYL-ACCEPTING CHEMOTAXIS PROTEIN MCPB"/>
    <property type="match status" value="1"/>
</dbReference>
<evidence type="ECO:0000259" key="3">
    <source>
        <dbReference type="PROSITE" id="PS50111"/>
    </source>
</evidence>
<dbReference type="InterPro" id="IPR004089">
    <property type="entry name" value="MCPsignal_dom"/>
</dbReference>
<dbReference type="PANTHER" id="PTHR32089:SF112">
    <property type="entry name" value="LYSOZYME-LIKE PROTEIN-RELATED"/>
    <property type="match status" value="1"/>
</dbReference>
<keyword evidence="5" id="KW-1185">Reference proteome</keyword>
<dbReference type="Proteomes" id="UP000003240">
    <property type="component" value="Unassembled WGS sequence"/>
</dbReference>
<feature type="domain" description="Methyl-accepting transducer" evidence="3">
    <location>
        <begin position="205"/>
        <end position="364"/>
    </location>
</feature>
<accession>F7NP73</accession>
<dbReference type="EMBL" id="AFGF01000240">
    <property type="protein sequence ID" value="EGO62196.1"/>
    <property type="molecule type" value="Genomic_DNA"/>
</dbReference>
<dbReference type="GO" id="GO:0007165">
    <property type="term" value="P:signal transduction"/>
    <property type="evidence" value="ECO:0007669"/>
    <property type="project" value="UniProtKB-KW"/>
</dbReference>
<evidence type="ECO:0000256" key="1">
    <source>
        <dbReference type="ARBA" id="ARBA00023224"/>
    </source>
</evidence>
<protein>
    <submittedName>
        <fullName evidence="4">Chemotaxis sensory transducer</fullName>
    </submittedName>
</protein>
<name>F7NP73_9FIRM</name>
<dbReference type="SMART" id="SM00283">
    <property type="entry name" value="MA"/>
    <property type="match status" value="1"/>
</dbReference>
<reference evidence="4 5" key="1">
    <citation type="journal article" date="2011" name="EMBO J.">
        <title>Structural diversity of bacterial flagellar motors.</title>
        <authorList>
            <person name="Chen S."/>
            <person name="Beeby M."/>
            <person name="Murphy G.E."/>
            <person name="Leadbetter J.R."/>
            <person name="Hendrixson D.R."/>
            <person name="Briegel A."/>
            <person name="Li Z."/>
            <person name="Shi J."/>
            <person name="Tocheva E.I."/>
            <person name="Muller A."/>
            <person name="Dobro M.J."/>
            <person name="Jensen G.J."/>
        </authorList>
    </citation>
    <scope>NUCLEOTIDE SEQUENCE [LARGE SCALE GENOMIC DNA]</scope>
    <source>
        <strain evidence="4 5">DSM 6540</strain>
    </source>
</reference>
<dbReference type="SUPFAM" id="SSF58104">
    <property type="entry name" value="Methyl-accepting chemotaxis protein (MCP) signaling domain"/>
    <property type="match status" value="1"/>
</dbReference>
<evidence type="ECO:0000313" key="5">
    <source>
        <dbReference type="Proteomes" id="UP000003240"/>
    </source>
</evidence>
<organism evidence="4 5">
    <name type="scientific">Acetonema longum DSM 6540</name>
    <dbReference type="NCBI Taxonomy" id="1009370"/>
    <lineage>
        <taxon>Bacteria</taxon>
        <taxon>Bacillati</taxon>
        <taxon>Bacillota</taxon>
        <taxon>Negativicutes</taxon>
        <taxon>Acetonemataceae</taxon>
        <taxon>Acetonema</taxon>
    </lineage>
</organism>
<gene>
    <name evidence="4" type="ORF">ALO_19582</name>
</gene>
<dbReference type="RefSeq" id="WP_004099169.1">
    <property type="nucleotide sequence ID" value="NZ_AFGF01000240.1"/>
</dbReference>